<gene>
    <name evidence="1" type="ORF">PCC6912_20290</name>
</gene>
<dbReference type="RefSeq" id="WP_016877643.1">
    <property type="nucleotide sequence ID" value="NZ_AJLN01000015.1"/>
</dbReference>
<dbReference type="OrthoDB" id="5240615at2"/>
<organism evidence="1 2">
    <name type="scientific">Chlorogloeopsis fritschii PCC 6912</name>
    <dbReference type="NCBI Taxonomy" id="211165"/>
    <lineage>
        <taxon>Bacteria</taxon>
        <taxon>Bacillati</taxon>
        <taxon>Cyanobacteriota</taxon>
        <taxon>Cyanophyceae</taxon>
        <taxon>Nostocales</taxon>
        <taxon>Chlorogloeopsidaceae</taxon>
        <taxon>Chlorogloeopsis</taxon>
    </lineage>
</organism>
<sequence length="144" mass="16753">MSQKRTLTSNNFDQDLHNNSNINLNSPNLVLETIFEWKGAGNDYEQINLNIWTSKCKLRIYRTYSMPVIIICSDLDESETGTSITNSCERLATLIWNKYKEEELAKNPGFLFIEHYPRHNQAWGDVVETFCLVQFNFDGEKFSS</sequence>
<dbReference type="Proteomes" id="UP000268857">
    <property type="component" value="Unassembled WGS sequence"/>
</dbReference>
<evidence type="ECO:0000313" key="1">
    <source>
        <dbReference type="EMBL" id="RUR83786.1"/>
    </source>
</evidence>
<dbReference type="EMBL" id="RSCJ01000006">
    <property type="protein sequence ID" value="RUR83786.1"/>
    <property type="molecule type" value="Genomic_DNA"/>
</dbReference>
<evidence type="ECO:0000313" key="2">
    <source>
        <dbReference type="Proteomes" id="UP000268857"/>
    </source>
</evidence>
<proteinExistence type="predicted"/>
<keyword evidence="2" id="KW-1185">Reference proteome</keyword>
<accession>A0A433NLH5</accession>
<dbReference type="AlphaFoldDB" id="A0A433NLH5"/>
<reference evidence="1 2" key="1">
    <citation type="journal article" date="2019" name="Genome Biol. Evol.">
        <title>Day and night: Metabolic profiles and evolutionary relationships of six axenic non-marine cyanobacteria.</title>
        <authorList>
            <person name="Will S.E."/>
            <person name="Henke P."/>
            <person name="Boedeker C."/>
            <person name="Huang S."/>
            <person name="Brinkmann H."/>
            <person name="Rohde M."/>
            <person name="Jarek M."/>
            <person name="Friedl T."/>
            <person name="Seufert S."/>
            <person name="Schumacher M."/>
            <person name="Overmann J."/>
            <person name="Neumann-Schaal M."/>
            <person name="Petersen J."/>
        </authorList>
    </citation>
    <scope>NUCLEOTIDE SEQUENCE [LARGE SCALE GENOMIC DNA]</scope>
    <source>
        <strain evidence="1 2">PCC 6912</strain>
    </source>
</reference>
<name>A0A433NLH5_CHLFR</name>
<comment type="caution">
    <text evidence="1">The sequence shown here is derived from an EMBL/GenBank/DDBJ whole genome shotgun (WGS) entry which is preliminary data.</text>
</comment>
<protein>
    <submittedName>
        <fullName evidence="1">Uncharacterized protein</fullName>
    </submittedName>
</protein>